<keyword evidence="2 3" id="KW-0808">Transferase</keyword>
<dbReference type="Gene3D" id="3.40.50.2000">
    <property type="entry name" value="Glycogen Phosphorylase B"/>
    <property type="match status" value="2"/>
</dbReference>
<dbReference type="GO" id="GO:0080044">
    <property type="term" value="F:quercetin 7-O-glucosyltransferase activity"/>
    <property type="evidence" value="ECO:0007669"/>
    <property type="project" value="TreeGrafter"/>
</dbReference>
<dbReference type="OrthoDB" id="5835829at2759"/>
<dbReference type="PROSITE" id="PS00375">
    <property type="entry name" value="UDPGT"/>
    <property type="match status" value="1"/>
</dbReference>
<organism evidence="4 5">
    <name type="scientific">Digitaria exilis</name>
    <dbReference type="NCBI Taxonomy" id="1010633"/>
    <lineage>
        <taxon>Eukaryota</taxon>
        <taxon>Viridiplantae</taxon>
        <taxon>Streptophyta</taxon>
        <taxon>Embryophyta</taxon>
        <taxon>Tracheophyta</taxon>
        <taxon>Spermatophyta</taxon>
        <taxon>Magnoliopsida</taxon>
        <taxon>Liliopsida</taxon>
        <taxon>Poales</taxon>
        <taxon>Poaceae</taxon>
        <taxon>PACMAD clade</taxon>
        <taxon>Panicoideae</taxon>
        <taxon>Panicodae</taxon>
        <taxon>Paniceae</taxon>
        <taxon>Anthephorinae</taxon>
        <taxon>Digitaria</taxon>
    </lineage>
</organism>
<dbReference type="Proteomes" id="UP000636709">
    <property type="component" value="Unassembled WGS sequence"/>
</dbReference>
<dbReference type="PANTHER" id="PTHR11926:SF889">
    <property type="entry name" value="GLYCOSYLTRANSFERASE"/>
    <property type="match status" value="1"/>
</dbReference>
<evidence type="ECO:0008006" key="6">
    <source>
        <dbReference type="Google" id="ProtNLM"/>
    </source>
</evidence>
<dbReference type="InterPro" id="IPR002213">
    <property type="entry name" value="UDP_glucos_trans"/>
</dbReference>
<comment type="caution">
    <text evidence="4">The sequence shown here is derived from an EMBL/GenBank/DDBJ whole genome shotgun (WGS) entry which is preliminary data.</text>
</comment>
<accession>A0A835ESU1</accession>
<evidence type="ECO:0000256" key="3">
    <source>
        <dbReference type="RuleBase" id="RU003718"/>
    </source>
</evidence>
<keyword evidence="5" id="KW-1185">Reference proteome</keyword>
<proteinExistence type="inferred from homology"/>
<dbReference type="SUPFAM" id="SSF53756">
    <property type="entry name" value="UDP-Glycosyltransferase/glycogen phosphorylase"/>
    <property type="match status" value="2"/>
</dbReference>
<comment type="similarity">
    <text evidence="1 3">Belongs to the UDP-glycosyltransferase family.</text>
</comment>
<evidence type="ECO:0000256" key="2">
    <source>
        <dbReference type="ARBA" id="ARBA00022679"/>
    </source>
</evidence>
<dbReference type="PANTHER" id="PTHR11926">
    <property type="entry name" value="GLUCOSYL/GLUCURONOSYL TRANSFERASES"/>
    <property type="match status" value="1"/>
</dbReference>
<dbReference type="Pfam" id="PF00201">
    <property type="entry name" value="UDPGT"/>
    <property type="match status" value="1"/>
</dbReference>
<name>A0A835ESU1_9POAL</name>
<evidence type="ECO:0000313" key="5">
    <source>
        <dbReference type="Proteomes" id="UP000636709"/>
    </source>
</evidence>
<dbReference type="InterPro" id="IPR035595">
    <property type="entry name" value="UDP_glycos_trans_CS"/>
</dbReference>
<sequence>MAETAERRRVAAWCPQEQVLRHHAVGCFVTHCGWNSACEGLTAGVPMVGWPVFADQFTICKYVCEVWGVGLRLDAEVRREQVAGHVNEAMESDEIRRSAARWKAEAEAAASPVESISQASLDKPFPSGQFIYHIDLSLWKHECLALLDAQDPNSVVYANFGELAEFAWGLAATSRPFLLVIREDGSGGVAAQRFRRSCSLLRRQWSGSTWRHVARRSTTPSGAS</sequence>
<keyword evidence="3" id="KW-0328">Glycosyltransferase</keyword>
<dbReference type="AlphaFoldDB" id="A0A835ESU1"/>
<dbReference type="GO" id="GO:0080043">
    <property type="term" value="F:quercetin 3-O-glucosyltransferase activity"/>
    <property type="evidence" value="ECO:0007669"/>
    <property type="project" value="TreeGrafter"/>
</dbReference>
<dbReference type="EMBL" id="JACEFO010001742">
    <property type="protein sequence ID" value="KAF8713008.1"/>
    <property type="molecule type" value="Genomic_DNA"/>
</dbReference>
<evidence type="ECO:0000313" key="4">
    <source>
        <dbReference type="EMBL" id="KAF8713008.1"/>
    </source>
</evidence>
<protein>
    <recommendedName>
        <fullName evidence="6">UDP-glycosyltransferases domain-containing protein</fullName>
    </recommendedName>
</protein>
<dbReference type="CDD" id="cd03784">
    <property type="entry name" value="GT1_Gtf-like"/>
    <property type="match status" value="1"/>
</dbReference>
<gene>
    <name evidence="4" type="ORF">HU200_028798</name>
</gene>
<evidence type="ECO:0000256" key="1">
    <source>
        <dbReference type="ARBA" id="ARBA00009995"/>
    </source>
</evidence>
<reference evidence="4" key="1">
    <citation type="submission" date="2020-07" db="EMBL/GenBank/DDBJ databases">
        <title>Genome sequence and genetic diversity analysis of an under-domesticated orphan crop, white fonio (Digitaria exilis).</title>
        <authorList>
            <person name="Bennetzen J.L."/>
            <person name="Chen S."/>
            <person name="Ma X."/>
            <person name="Wang X."/>
            <person name="Yssel A.E.J."/>
            <person name="Chaluvadi S.R."/>
            <person name="Johnson M."/>
            <person name="Gangashetty P."/>
            <person name="Hamidou F."/>
            <person name="Sanogo M.D."/>
            <person name="Zwaenepoel A."/>
            <person name="Wallace J."/>
            <person name="Van De Peer Y."/>
            <person name="Van Deynze A."/>
        </authorList>
    </citation>
    <scope>NUCLEOTIDE SEQUENCE</scope>
    <source>
        <tissue evidence="4">Leaves</tissue>
    </source>
</reference>